<protein>
    <submittedName>
        <fullName evidence="1">Uncharacterized protein</fullName>
    </submittedName>
</protein>
<accession>A0A0E9PM65</accession>
<reference evidence="1" key="2">
    <citation type="journal article" date="2015" name="Fish Shellfish Immunol.">
        <title>Early steps in the European eel (Anguilla anguilla)-Vibrio vulnificus interaction in the gills: Role of the RtxA13 toxin.</title>
        <authorList>
            <person name="Callol A."/>
            <person name="Pajuelo D."/>
            <person name="Ebbesson L."/>
            <person name="Teles M."/>
            <person name="MacKenzie S."/>
            <person name="Amaro C."/>
        </authorList>
    </citation>
    <scope>NUCLEOTIDE SEQUENCE</scope>
</reference>
<dbReference type="EMBL" id="GBXM01103210">
    <property type="protein sequence ID" value="JAH05367.1"/>
    <property type="molecule type" value="Transcribed_RNA"/>
</dbReference>
<reference evidence="1" key="1">
    <citation type="submission" date="2014-11" db="EMBL/GenBank/DDBJ databases">
        <authorList>
            <person name="Amaro Gonzalez C."/>
        </authorList>
    </citation>
    <scope>NUCLEOTIDE SEQUENCE</scope>
</reference>
<dbReference type="AlphaFoldDB" id="A0A0E9PM65"/>
<organism evidence="1">
    <name type="scientific">Anguilla anguilla</name>
    <name type="common">European freshwater eel</name>
    <name type="synonym">Muraena anguilla</name>
    <dbReference type="NCBI Taxonomy" id="7936"/>
    <lineage>
        <taxon>Eukaryota</taxon>
        <taxon>Metazoa</taxon>
        <taxon>Chordata</taxon>
        <taxon>Craniata</taxon>
        <taxon>Vertebrata</taxon>
        <taxon>Euteleostomi</taxon>
        <taxon>Actinopterygii</taxon>
        <taxon>Neopterygii</taxon>
        <taxon>Teleostei</taxon>
        <taxon>Anguilliformes</taxon>
        <taxon>Anguillidae</taxon>
        <taxon>Anguilla</taxon>
    </lineage>
</organism>
<sequence>MLVSHFAKKISTLMITQALWNDVLWTDKLILELFDNWGPTMSLSEYRNSQ</sequence>
<evidence type="ECO:0000313" key="1">
    <source>
        <dbReference type="EMBL" id="JAH05367.1"/>
    </source>
</evidence>
<proteinExistence type="predicted"/>
<name>A0A0E9PM65_ANGAN</name>